<dbReference type="SUPFAM" id="SSF52096">
    <property type="entry name" value="ClpP/crotonase"/>
    <property type="match status" value="1"/>
</dbReference>
<feature type="domain" description="Tail specific protease" evidence="2">
    <location>
        <begin position="82"/>
        <end position="297"/>
    </location>
</feature>
<protein>
    <recommendedName>
        <fullName evidence="2">Tail specific protease domain-containing protein</fullName>
    </recommendedName>
</protein>
<evidence type="ECO:0000313" key="3">
    <source>
        <dbReference type="EMBL" id="QCZ93847.1"/>
    </source>
</evidence>
<name>A0A5B7YDP4_9ALTE</name>
<evidence type="ECO:0000259" key="2">
    <source>
        <dbReference type="SMART" id="SM00245"/>
    </source>
</evidence>
<dbReference type="RefSeq" id="WP_139756590.1">
    <property type="nucleotide sequence ID" value="NZ_CP039852.1"/>
</dbReference>
<dbReference type="KEGG" id="salk:FBQ74_10265"/>
<dbReference type="PANTHER" id="PTHR11261">
    <property type="entry name" value="INTERPHOTORECEPTOR RETINOID-BINDING PROTEIN"/>
    <property type="match status" value="1"/>
</dbReference>
<keyword evidence="4" id="KW-1185">Reference proteome</keyword>
<accession>A0A5B7YDP4</accession>
<evidence type="ECO:0000313" key="4">
    <source>
        <dbReference type="Proteomes" id="UP000304912"/>
    </source>
</evidence>
<dbReference type="Pfam" id="PF03572">
    <property type="entry name" value="Peptidase_S41"/>
    <property type="match status" value="1"/>
</dbReference>
<organism evidence="3 4">
    <name type="scientific">Salinimonas iocasae</name>
    <dbReference type="NCBI Taxonomy" id="2572577"/>
    <lineage>
        <taxon>Bacteria</taxon>
        <taxon>Pseudomonadati</taxon>
        <taxon>Pseudomonadota</taxon>
        <taxon>Gammaproteobacteria</taxon>
        <taxon>Alteromonadales</taxon>
        <taxon>Alteromonadaceae</taxon>
        <taxon>Alteromonas/Salinimonas group</taxon>
        <taxon>Salinimonas</taxon>
    </lineage>
</organism>
<dbReference type="AlphaFoldDB" id="A0A5B7YDP4"/>
<dbReference type="GO" id="GO:0006508">
    <property type="term" value="P:proteolysis"/>
    <property type="evidence" value="ECO:0007669"/>
    <property type="project" value="InterPro"/>
</dbReference>
<dbReference type="SMART" id="SM00245">
    <property type="entry name" value="TSPc"/>
    <property type="match status" value="1"/>
</dbReference>
<feature type="chain" id="PRO_5022754046" description="Tail specific protease domain-containing protein" evidence="1">
    <location>
        <begin position="24"/>
        <end position="337"/>
    </location>
</feature>
<dbReference type="Gene3D" id="3.30.750.44">
    <property type="match status" value="1"/>
</dbReference>
<feature type="signal peptide" evidence="1">
    <location>
        <begin position="1"/>
        <end position="23"/>
    </location>
</feature>
<dbReference type="OrthoDB" id="9758793at2"/>
<dbReference type="EMBL" id="CP039852">
    <property type="protein sequence ID" value="QCZ93847.1"/>
    <property type="molecule type" value="Genomic_DNA"/>
</dbReference>
<reference evidence="3 4" key="1">
    <citation type="submission" date="2019-04" db="EMBL/GenBank/DDBJ databases">
        <title>Salinimonas iocasae sp. nov., a halophilic bacterium isolated from the outer tube casing of tubeworms in Okinawa Trough.</title>
        <authorList>
            <person name="Zhang H."/>
            <person name="Wang H."/>
            <person name="Li C."/>
        </authorList>
    </citation>
    <scope>NUCLEOTIDE SEQUENCE [LARGE SCALE GENOMIC DNA]</scope>
    <source>
        <strain evidence="3 4">KX18D6</strain>
    </source>
</reference>
<dbReference type="GO" id="GO:0008236">
    <property type="term" value="F:serine-type peptidase activity"/>
    <property type="evidence" value="ECO:0007669"/>
    <property type="project" value="InterPro"/>
</dbReference>
<dbReference type="InterPro" id="IPR029045">
    <property type="entry name" value="ClpP/crotonase-like_dom_sf"/>
</dbReference>
<keyword evidence="1" id="KW-0732">Signal</keyword>
<dbReference type="Proteomes" id="UP000304912">
    <property type="component" value="Chromosome"/>
</dbReference>
<dbReference type="InterPro" id="IPR005151">
    <property type="entry name" value="Tail-specific_protease"/>
</dbReference>
<evidence type="ECO:0000256" key="1">
    <source>
        <dbReference type="SAM" id="SignalP"/>
    </source>
</evidence>
<proteinExistence type="predicted"/>
<dbReference type="PANTHER" id="PTHR11261:SF3">
    <property type="entry name" value="RETINOL-BINDING PROTEIN 3"/>
    <property type="match status" value="1"/>
</dbReference>
<gene>
    <name evidence="3" type="ORF">FBQ74_10265</name>
</gene>
<sequence length="337" mass="37588">MKNNIVAIILSACIALFCLPLHASVDDQPLSTQEVETALQTLVRTIDSQYLSDKHRTRISRKIQRAISEGEFENSFTFGRFKRKVEAMLIEASGDTNFEIHWRAGMTGIAEKKPEPYPGSLQRQIFDNDIGYIAVEGDMLSNGWQAEWNQAISKLSRSKALIIDLRHAGSMSLTLSQHVLNYFIVPGNTISEVRFAGNKHTSLVTEKTADNPFDAELPVYIITSPFIAGPWELVAYTMKHMDRATLVGMPTMGLGYMTKTVALSPHLNIVLAHAEFRHPATQDNWQDWGVLPHVKCESHDALKATLTLIKNKVDSANGEDKHTGRVLCETNTNVKAN</sequence>
<dbReference type="Gene3D" id="3.90.226.10">
    <property type="entry name" value="2-enoyl-CoA Hydratase, Chain A, domain 1"/>
    <property type="match status" value="1"/>
</dbReference>